<organism evidence="2 3">
    <name type="scientific">Nothophoma quercina</name>
    <dbReference type="NCBI Taxonomy" id="749835"/>
    <lineage>
        <taxon>Eukaryota</taxon>
        <taxon>Fungi</taxon>
        <taxon>Dikarya</taxon>
        <taxon>Ascomycota</taxon>
        <taxon>Pezizomycotina</taxon>
        <taxon>Dothideomycetes</taxon>
        <taxon>Pleosporomycetidae</taxon>
        <taxon>Pleosporales</taxon>
        <taxon>Pleosporineae</taxon>
        <taxon>Didymellaceae</taxon>
        <taxon>Nothophoma</taxon>
    </lineage>
</organism>
<evidence type="ECO:0000313" key="3">
    <source>
        <dbReference type="Proteomes" id="UP001521222"/>
    </source>
</evidence>
<gene>
    <name evidence="2" type="ORF">SLS59_007092</name>
</gene>
<proteinExistence type="predicted"/>
<name>A0ABR3R0Y6_9PLEO</name>
<comment type="caution">
    <text evidence="2">The sequence shown here is derived from an EMBL/GenBank/DDBJ whole genome shotgun (WGS) entry which is preliminary data.</text>
</comment>
<accession>A0ABR3R0Y6</accession>
<protein>
    <submittedName>
        <fullName evidence="2">Uncharacterized protein</fullName>
    </submittedName>
</protein>
<keyword evidence="3" id="KW-1185">Reference proteome</keyword>
<dbReference type="EMBL" id="JAKIXB020000024">
    <property type="protein sequence ID" value="KAL1598082.1"/>
    <property type="molecule type" value="Genomic_DNA"/>
</dbReference>
<feature type="region of interest" description="Disordered" evidence="1">
    <location>
        <begin position="42"/>
        <end position="83"/>
    </location>
</feature>
<reference evidence="2 3" key="1">
    <citation type="submission" date="2024-02" db="EMBL/GenBank/DDBJ databases">
        <title>De novo assembly and annotation of 12 fungi associated with fruit tree decline syndrome in Ontario, Canada.</title>
        <authorList>
            <person name="Sulman M."/>
            <person name="Ellouze W."/>
            <person name="Ilyukhin E."/>
        </authorList>
    </citation>
    <scope>NUCLEOTIDE SEQUENCE [LARGE SCALE GENOMIC DNA]</scope>
    <source>
        <strain evidence="2 3">M97-236</strain>
    </source>
</reference>
<evidence type="ECO:0000313" key="2">
    <source>
        <dbReference type="EMBL" id="KAL1598082.1"/>
    </source>
</evidence>
<dbReference type="Proteomes" id="UP001521222">
    <property type="component" value="Unassembled WGS sequence"/>
</dbReference>
<evidence type="ECO:0000256" key="1">
    <source>
        <dbReference type="SAM" id="MobiDB-lite"/>
    </source>
</evidence>
<sequence>MLGGGGAGRTTASLKMIMAYLCYVFVLNEHLKRIEDDRRNYLRGPQSKKKDKEGSDTLDSPAVTNTDEQLSDTDEKLPDTDEQLEQIQKLAPPLTTPNNDGLNTTFERGRITLIAAHNNIVNGLHEKTLHEANNTSTLLRLCKLLVICKHATKTKLKAVENMVTTSPTPSVLTLSNPQAA</sequence>